<dbReference type="GO" id="GO:0005886">
    <property type="term" value="C:plasma membrane"/>
    <property type="evidence" value="ECO:0007669"/>
    <property type="project" value="UniProtKB-SubCell"/>
</dbReference>
<evidence type="ECO:0000256" key="6">
    <source>
        <dbReference type="ARBA" id="ARBA00023136"/>
    </source>
</evidence>
<dbReference type="AlphaFoldDB" id="A0A916QFI9"/>
<comment type="similarity">
    <text evidence="7">Belongs to the binding-protein-dependent transport system permease family.</text>
</comment>
<proteinExistence type="inferred from homology"/>
<dbReference type="Pfam" id="PF00528">
    <property type="entry name" value="BPD_transp_1"/>
    <property type="match status" value="1"/>
</dbReference>
<reference evidence="9" key="1">
    <citation type="submission" date="2020-08" db="EMBL/GenBank/DDBJ databases">
        <authorList>
            <person name="Uke A."/>
            <person name="Chhe C."/>
            <person name="Baramee S."/>
            <person name="Kosugi A."/>
        </authorList>
    </citation>
    <scope>NUCLEOTIDE SEQUENCE</scope>
    <source>
        <strain evidence="9">DA-C8</strain>
    </source>
</reference>
<dbReference type="InterPro" id="IPR051393">
    <property type="entry name" value="ABC_transporter_permease"/>
</dbReference>
<feature type="domain" description="ABC transmembrane type-1" evidence="8">
    <location>
        <begin position="68"/>
        <end position="281"/>
    </location>
</feature>
<evidence type="ECO:0000256" key="2">
    <source>
        <dbReference type="ARBA" id="ARBA00022448"/>
    </source>
</evidence>
<dbReference type="EMBL" id="BMAQ01000022">
    <property type="protein sequence ID" value="GFR38684.1"/>
    <property type="molecule type" value="Genomic_DNA"/>
</dbReference>
<dbReference type="Gene3D" id="1.10.3720.10">
    <property type="entry name" value="MetI-like"/>
    <property type="match status" value="1"/>
</dbReference>
<evidence type="ECO:0000259" key="8">
    <source>
        <dbReference type="PROSITE" id="PS50928"/>
    </source>
</evidence>
<keyword evidence="5 7" id="KW-1133">Transmembrane helix</keyword>
<dbReference type="InterPro" id="IPR000515">
    <property type="entry name" value="MetI-like"/>
</dbReference>
<keyword evidence="2 7" id="KW-0813">Transport</keyword>
<evidence type="ECO:0000256" key="7">
    <source>
        <dbReference type="RuleBase" id="RU363032"/>
    </source>
</evidence>
<feature type="transmembrane region" description="Helical" evidence="7">
    <location>
        <begin position="74"/>
        <end position="93"/>
    </location>
</feature>
<keyword evidence="6 7" id="KW-0472">Membrane</keyword>
<feature type="transmembrane region" description="Helical" evidence="7">
    <location>
        <begin position="12"/>
        <end position="35"/>
    </location>
</feature>
<gene>
    <name evidence="9" type="ORF">PRECH8_19800</name>
</gene>
<dbReference type="RefSeq" id="WP_200966923.1">
    <property type="nucleotide sequence ID" value="NZ_BMAQ01000022.1"/>
</dbReference>
<organism evidence="9 10">
    <name type="scientific">Insulibacter thermoxylanivorax</name>
    <dbReference type="NCBI Taxonomy" id="2749268"/>
    <lineage>
        <taxon>Bacteria</taxon>
        <taxon>Bacillati</taxon>
        <taxon>Bacillota</taxon>
        <taxon>Bacilli</taxon>
        <taxon>Bacillales</taxon>
        <taxon>Paenibacillaceae</taxon>
        <taxon>Insulibacter</taxon>
    </lineage>
</organism>
<feature type="transmembrane region" description="Helical" evidence="7">
    <location>
        <begin position="265"/>
        <end position="289"/>
    </location>
</feature>
<dbReference type="InterPro" id="IPR035906">
    <property type="entry name" value="MetI-like_sf"/>
</dbReference>
<feature type="transmembrane region" description="Helical" evidence="7">
    <location>
        <begin position="153"/>
        <end position="177"/>
    </location>
</feature>
<dbReference type="PANTHER" id="PTHR30193">
    <property type="entry name" value="ABC TRANSPORTER PERMEASE PROTEIN"/>
    <property type="match status" value="1"/>
</dbReference>
<accession>A0A916QFI9</accession>
<dbReference type="PANTHER" id="PTHR30193:SF1">
    <property type="entry name" value="ABC TRANSPORTER PERMEASE PROTEIN YESP-RELATED"/>
    <property type="match status" value="1"/>
</dbReference>
<reference evidence="9" key="2">
    <citation type="journal article" date="2021" name="Data Brief">
        <title>Draft genome sequence data of the facultative, thermophilic, xylanolytic bacterium Paenibacillus sp. strain DA-C8.</title>
        <authorList>
            <person name="Chhe C."/>
            <person name="Uke A."/>
            <person name="Baramee S."/>
            <person name="Ungkulpasvich U."/>
            <person name="Tachaapaikoon C."/>
            <person name="Pason P."/>
            <person name="Waeonukul R."/>
            <person name="Ratanakhanokchai K."/>
            <person name="Kosugi A."/>
        </authorList>
    </citation>
    <scope>NUCLEOTIDE SEQUENCE</scope>
    <source>
        <strain evidence="9">DA-C8</strain>
    </source>
</reference>
<evidence type="ECO:0000313" key="9">
    <source>
        <dbReference type="EMBL" id="GFR38684.1"/>
    </source>
</evidence>
<evidence type="ECO:0000256" key="4">
    <source>
        <dbReference type="ARBA" id="ARBA00022692"/>
    </source>
</evidence>
<name>A0A916QFI9_9BACL</name>
<evidence type="ECO:0000313" key="10">
    <source>
        <dbReference type="Proteomes" id="UP000654993"/>
    </source>
</evidence>
<dbReference type="CDD" id="cd06261">
    <property type="entry name" value="TM_PBP2"/>
    <property type="match status" value="1"/>
</dbReference>
<protein>
    <submittedName>
        <fullName evidence="9">ABC transporter permease</fullName>
    </submittedName>
</protein>
<keyword evidence="10" id="KW-1185">Reference proteome</keyword>
<dbReference type="PROSITE" id="PS50928">
    <property type="entry name" value="ABC_TM1"/>
    <property type="match status" value="1"/>
</dbReference>
<dbReference type="Proteomes" id="UP000654993">
    <property type="component" value="Unassembled WGS sequence"/>
</dbReference>
<keyword evidence="4 7" id="KW-0812">Transmembrane</keyword>
<evidence type="ECO:0000256" key="3">
    <source>
        <dbReference type="ARBA" id="ARBA00022475"/>
    </source>
</evidence>
<dbReference type="GO" id="GO:0055085">
    <property type="term" value="P:transmembrane transport"/>
    <property type="evidence" value="ECO:0007669"/>
    <property type="project" value="InterPro"/>
</dbReference>
<dbReference type="SUPFAM" id="SSF161098">
    <property type="entry name" value="MetI-like"/>
    <property type="match status" value="1"/>
</dbReference>
<dbReference type="SUPFAM" id="SSF160964">
    <property type="entry name" value="MalF N-terminal region-like"/>
    <property type="match status" value="1"/>
</dbReference>
<evidence type="ECO:0000256" key="5">
    <source>
        <dbReference type="ARBA" id="ARBA00022989"/>
    </source>
</evidence>
<comment type="caution">
    <text evidence="9">The sequence shown here is derived from an EMBL/GenBank/DDBJ whole genome shotgun (WGS) entry which is preliminary data.</text>
</comment>
<feature type="transmembrane region" description="Helical" evidence="7">
    <location>
        <begin position="105"/>
        <end position="123"/>
    </location>
</feature>
<feature type="transmembrane region" description="Helical" evidence="7">
    <location>
        <begin position="198"/>
        <end position="220"/>
    </location>
</feature>
<sequence length="297" mass="33658">MLKRYRGAWIGYLFLTPWLIGFFGLILGPMIYSLYLSFTDYSLLEAPKWIGLKNFETMFQDRNYIDSVKVTLTFVLWAVPLELIAALAVALLLNKGIRGIGIYRTMYYIPSLLGGSVAIALLWKNIFGVDGLINQVLAYFGIAGKGWVSHPDYALYTLIILSTWQFGSAMVIFLAGLKQIPSELYEAAEVDGANRFQKFWRITMPLLSPVLFFNLIMKIINSMQVFTSSYIVSEGTGGPINSTLFYTLYLYLKGFSHFEMGYASAMAWLLLIFLAILTGILFLTSKYWVYYEDGGRS</sequence>
<comment type="subcellular location">
    <subcellularLocation>
        <location evidence="1 7">Cell membrane</location>
        <topology evidence="1 7">Multi-pass membrane protein</topology>
    </subcellularLocation>
</comment>
<evidence type="ECO:0000256" key="1">
    <source>
        <dbReference type="ARBA" id="ARBA00004651"/>
    </source>
</evidence>
<keyword evidence="3" id="KW-1003">Cell membrane</keyword>